<name>A0A9W7FVB5_9STRA</name>
<keyword evidence="2" id="KW-1185">Reference proteome</keyword>
<dbReference type="AlphaFoldDB" id="A0A9W7FVB5"/>
<dbReference type="Proteomes" id="UP001165082">
    <property type="component" value="Unassembled WGS sequence"/>
</dbReference>
<dbReference type="SUPFAM" id="SSF48452">
    <property type="entry name" value="TPR-like"/>
    <property type="match status" value="1"/>
</dbReference>
<reference evidence="1" key="1">
    <citation type="submission" date="2022-07" db="EMBL/GenBank/DDBJ databases">
        <title>Genome analysis of Parmales, a sister group of diatoms, reveals the evolutionary specialization of diatoms from phago-mixotrophs to photoautotrophs.</title>
        <authorList>
            <person name="Ban H."/>
            <person name="Sato S."/>
            <person name="Yoshikawa S."/>
            <person name="Kazumasa Y."/>
            <person name="Nakamura Y."/>
            <person name="Ichinomiya M."/>
            <person name="Saitoh K."/>
            <person name="Sato N."/>
            <person name="Blanc-Mathieu R."/>
            <person name="Endo H."/>
            <person name="Kuwata A."/>
            <person name="Ogata H."/>
        </authorList>
    </citation>
    <scope>NUCLEOTIDE SEQUENCE</scope>
</reference>
<sequence>MLAPHVCSFVKELIGDSFYSQGSYADAVRSYSSSYSNLSSTMEVSSPSPASTKWLRYKRCLARVLVHETTTTGGYNAGDLNDAVRDLEGIREGDVGEVHWVTIVALRRAVLMDYGDETYPYFECLGRDFQYTNPVCPSVPSLPPLTDEQVSWAELALHVLDKGLSLRPSAIGFLMKGQLLELLNKSGEKFLRKALAATGYGTASGGGGGGASDTGTLGADIMESLVYSLLNNSPRYALQTAKQYFAGLGSSPAQGGRGGSAHANFLVGLCWIRGGNPNRGITHLQKSLEIFGGIKAGFGTASIDGWVRTAAGKAACVTVQALLAVGEYEAAWGVLLKCEGEGWGGEAFLNTKMGVVLACMDRKDEALVRLHTAIGMGAGGEAEEGIEKLERLMRGYGDEQSDGEEDEEGY</sequence>
<dbReference type="EMBL" id="BRXZ01008003">
    <property type="protein sequence ID" value="GMI19585.1"/>
    <property type="molecule type" value="Genomic_DNA"/>
</dbReference>
<protein>
    <submittedName>
        <fullName evidence="1">Uncharacterized protein</fullName>
    </submittedName>
</protein>
<proteinExistence type="predicted"/>
<comment type="caution">
    <text evidence="1">The sequence shown here is derived from an EMBL/GenBank/DDBJ whole genome shotgun (WGS) entry which is preliminary data.</text>
</comment>
<accession>A0A9W7FVB5</accession>
<dbReference type="InterPro" id="IPR011990">
    <property type="entry name" value="TPR-like_helical_dom_sf"/>
</dbReference>
<evidence type="ECO:0000313" key="2">
    <source>
        <dbReference type="Proteomes" id="UP001165082"/>
    </source>
</evidence>
<dbReference type="OrthoDB" id="10634228at2759"/>
<organism evidence="1 2">
    <name type="scientific">Triparma retinervis</name>
    <dbReference type="NCBI Taxonomy" id="2557542"/>
    <lineage>
        <taxon>Eukaryota</taxon>
        <taxon>Sar</taxon>
        <taxon>Stramenopiles</taxon>
        <taxon>Ochrophyta</taxon>
        <taxon>Bolidophyceae</taxon>
        <taxon>Parmales</taxon>
        <taxon>Triparmaceae</taxon>
        <taxon>Triparma</taxon>
    </lineage>
</organism>
<gene>
    <name evidence="1" type="ORF">TrRE_jg6217</name>
</gene>
<evidence type="ECO:0000313" key="1">
    <source>
        <dbReference type="EMBL" id="GMI19585.1"/>
    </source>
</evidence>